<comment type="caution">
    <text evidence="1">The sequence shown here is derived from an EMBL/GenBank/DDBJ whole genome shotgun (WGS) entry which is preliminary data.</text>
</comment>
<sequence>MNINIINHSGHPLPQYETAHAAGMDLRAFIETEITIKPLQRVLVPTGLYIELPVGYEAQIRPRSGLAYKHGISIVNAPGTIDADYRGELKVLLVNLSDTDFVVNNGDRIAQMVIARHETVVWNAVEELSDTVRGTGGYGHTGK</sequence>
<keyword evidence="1" id="KW-0378">Hydrolase</keyword>
<protein>
    <submittedName>
        <fullName evidence="1">dUTP pyrophosphatase</fullName>
        <ecNumber evidence="1">3.6.1.23</ecNumber>
    </submittedName>
</protein>
<evidence type="ECO:0000313" key="2">
    <source>
        <dbReference type="Proteomes" id="UP001246858"/>
    </source>
</evidence>
<name>A0ACC6L483_9SPHI</name>
<accession>A0ACC6L483</accession>
<gene>
    <name evidence="1" type="ORF">J2X78_004781</name>
</gene>
<dbReference type="EC" id="3.6.1.23" evidence="1"/>
<keyword evidence="2" id="KW-1185">Reference proteome</keyword>
<reference evidence="1" key="1">
    <citation type="submission" date="2023-07" db="EMBL/GenBank/DDBJ databases">
        <title>Sorghum-associated microbial communities from plants grown in Nebraska, USA.</title>
        <authorList>
            <person name="Schachtman D."/>
        </authorList>
    </citation>
    <scope>NUCLEOTIDE SEQUENCE</scope>
    <source>
        <strain evidence="1">2697</strain>
    </source>
</reference>
<dbReference type="Proteomes" id="UP001246858">
    <property type="component" value="Unassembled WGS sequence"/>
</dbReference>
<dbReference type="EMBL" id="JAVDTF010000006">
    <property type="protein sequence ID" value="MDR6786188.1"/>
    <property type="molecule type" value="Genomic_DNA"/>
</dbReference>
<proteinExistence type="predicted"/>
<evidence type="ECO:0000313" key="1">
    <source>
        <dbReference type="EMBL" id="MDR6786188.1"/>
    </source>
</evidence>
<organism evidence="1 2">
    <name type="scientific">Pedobacter africanus</name>
    <dbReference type="NCBI Taxonomy" id="151894"/>
    <lineage>
        <taxon>Bacteria</taxon>
        <taxon>Pseudomonadati</taxon>
        <taxon>Bacteroidota</taxon>
        <taxon>Sphingobacteriia</taxon>
        <taxon>Sphingobacteriales</taxon>
        <taxon>Sphingobacteriaceae</taxon>
        <taxon>Pedobacter</taxon>
    </lineage>
</organism>